<dbReference type="InterPro" id="IPR042236">
    <property type="entry name" value="PI3K_accessory_sf"/>
</dbReference>
<keyword evidence="5" id="KW-0547">Nucleotide-binding</keyword>
<name>S7XRQ4_SPRLO</name>
<dbReference type="EMBL" id="ATCN01000659">
    <property type="protein sequence ID" value="EPR78618.1"/>
    <property type="molecule type" value="Genomic_DNA"/>
</dbReference>
<dbReference type="PROSITE" id="PS00915">
    <property type="entry name" value="PI3_4_KINASE_1"/>
    <property type="match status" value="1"/>
</dbReference>
<evidence type="ECO:0000256" key="6">
    <source>
        <dbReference type="ARBA" id="ARBA00022777"/>
    </source>
</evidence>
<feature type="domain" description="PI3K/PI4K catalytic" evidence="8">
    <location>
        <begin position="1211"/>
        <end position="1479"/>
    </location>
</feature>
<dbReference type="GO" id="GO:0005524">
    <property type="term" value="F:ATP binding"/>
    <property type="evidence" value="ECO:0007669"/>
    <property type="project" value="UniProtKB-KW"/>
</dbReference>
<evidence type="ECO:0000256" key="5">
    <source>
        <dbReference type="ARBA" id="ARBA00022741"/>
    </source>
</evidence>
<evidence type="ECO:0000313" key="11">
    <source>
        <dbReference type="Proteomes" id="UP000014978"/>
    </source>
</evidence>
<keyword evidence="4" id="KW-0808">Transferase</keyword>
<accession>S7XRQ4</accession>
<dbReference type="OMA" id="FKFGDDC"/>
<organism evidence="10 11">
    <name type="scientific">Spraguea lophii (strain 42_110)</name>
    <name type="common">Microsporidian parasite</name>
    <dbReference type="NCBI Taxonomy" id="1358809"/>
    <lineage>
        <taxon>Eukaryota</taxon>
        <taxon>Fungi</taxon>
        <taxon>Fungi incertae sedis</taxon>
        <taxon>Microsporidia</taxon>
        <taxon>Spragueidae</taxon>
        <taxon>Spraguea</taxon>
    </lineage>
</organism>
<feature type="domain" description="PIK helical" evidence="9">
    <location>
        <begin position="942"/>
        <end position="1139"/>
    </location>
</feature>
<keyword evidence="11" id="KW-1185">Reference proteome</keyword>
<dbReference type="GO" id="GO:0048015">
    <property type="term" value="P:phosphatidylinositol-mediated signaling"/>
    <property type="evidence" value="ECO:0007669"/>
    <property type="project" value="TreeGrafter"/>
</dbReference>
<dbReference type="Gene3D" id="3.30.1010.10">
    <property type="entry name" value="Phosphatidylinositol 3-kinase Catalytic Subunit, Chain A, domain 4"/>
    <property type="match status" value="1"/>
</dbReference>
<dbReference type="GO" id="GO:0046854">
    <property type="term" value="P:phosphatidylinositol phosphate biosynthetic process"/>
    <property type="evidence" value="ECO:0007669"/>
    <property type="project" value="InterPro"/>
</dbReference>
<dbReference type="InterPro" id="IPR015433">
    <property type="entry name" value="PI3/4_kinase"/>
</dbReference>
<evidence type="ECO:0000256" key="7">
    <source>
        <dbReference type="ARBA" id="ARBA00022840"/>
    </source>
</evidence>
<gene>
    <name evidence="10" type="ORF">SLOPH_1432</name>
</gene>
<dbReference type="GO" id="GO:0016020">
    <property type="term" value="C:membrane"/>
    <property type="evidence" value="ECO:0007669"/>
    <property type="project" value="TreeGrafter"/>
</dbReference>
<dbReference type="FunFam" id="3.30.1010.10:FF:000014">
    <property type="entry name" value="Phosphatidylinositol 4-kinase STT4"/>
    <property type="match status" value="1"/>
</dbReference>
<dbReference type="SUPFAM" id="SSF48371">
    <property type="entry name" value="ARM repeat"/>
    <property type="match status" value="1"/>
</dbReference>
<dbReference type="Proteomes" id="UP000014978">
    <property type="component" value="Unassembled WGS sequence"/>
</dbReference>
<dbReference type="GO" id="GO:0004430">
    <property type="term" value="F:1-phosphatidylinositol 4-kinase activity"/>
    <property type="evidence" value="ECO:0007669"/>
    <property type="project" value="UniProtKB-EC"/>
</dbReference>
<dbReference type="SMART" id="SM00146">
    <property type="entry name" value="PI3Kc"/>
    <property type="match status" value="1"/>
</dbReference>
<sequence>MFEYTEFLQNNSFDFLFNKKICIEDLQELCTLDINSIDKKRYAYTMVKNSIRTTECVIIENNEETNKDEIDSIRITECVDKLDNVDNEENDMDDMDEDKKENISKNGEEIMNDENFKSYDLFLNCFLNIFSDRKNSEEIDKVKLIESSNDLNCIVEEDLLMDLYKDIMIDVIEINESVLSFPLKSAAFEALLVSNRKNITKFKKVMEKTASTLNEMDLADIFNVENVDYNIKLDYLILRVDFVVKFLEAYGICHDPIFSFSRKIFNEMYILIKKPYNLEEEVVFLFKASYFINTLTGNLIDRTIEIILSKDFMILEENMAEIFKTILYANQKIGTVDKIICLILTTDSILYFKESLKKGLISYIASIIRNTEYMRLLRKMNFTLNEENNENKTLNFLFLLSQLNRNETFGEINSYFQKAISYYIRINQDEEIKQTKNKNIPAKDKRIPSSKKTVLINILKYYGQYLSQSRQYLPLSTFLSNFSTKLIPSFYNDFFRREKSERHIVDFLYFFTEKKERDLVEVLNIIPFIPPRREIFYLLFEIWIFLFKNTNMKNLTFFFMKTPALIGMADSIKKTEDFNFKSFMHLTIEKRIFLNIIIYSERVKLSNFNYTGIIEYITDIKTIKIFKIELLTVIRKIHENQTMKNHDFNTEYLFTLLDISRNKHTYTTTLSLILIIIEHLIDVDQTLIFKKELHFSFKKILRNLINTDLFNPFVILYQKILNITEKTAINFYNYILLCIADINLFGRKFQSHKFNSFSELFNHTYRTMELIDNFPGTTEKYPYFLFNINSSNSIFKQKRFPEEEIKKIEETDESINTMMIKNKEEIENVIEIKNKEDVKNKEESINTMMIKTKEERIENGIKTKDEVKIKNEKIKNGAYAKEIIKKYKNSDIDYFIDVVYVRNNEPHVIRMVVEIIKSRLLHRFTYSDLYLLLKIYNIVKIREEQVDEYLRFCLYKGLDFNCDPNIFLKLSEVTDNLFSYYFSNLYFVCSYSATYKLVDFPKKEDIKLGVEELMIFNNIFRRDRIYELINNRIEHLGYFFTSNLSIIDAITILRVGNNKEFLRRSLEVLKSNDIIFYIPQIIQCLKRKDIYDEIFLTVLELAKDERVSYQLIWNLKANLFKDSMNDVEYKLFQKSIKNLIGRMNEEEILRFKNNTSFLDDLTKLSSSLMPFQKRSGAEKSMLLNEKLKFIEVPEDAYLPLDPNKKIISIVENSARALQSHAKIPFMVTFNVKEEDRKEQISAIFKFGDDCRQDMLALQLVSLFKEIFEDAHLNIFLYPYKVIATEAEYGIIEVVKNAITRDEIGREKINNLVEYFNLKFGFNESKKYLDAIENFISSYTGYSLLGYFLNIKDRHNANIMINDKGQVIHIDFGFMLEISPGNLNLELPLKLTEEINNLLGGIGGVHFKSYVERMFKGFLALRRRSKEIIFLVDSFSNSKLPCFKKNAIKNLISRFKFSLNDEEIKAFITSLIYSSIGTIRTWAYDKFQKVTNDIEF</sequence>
<dbReference type="EC" id="2.7.1.67" evidence="3"/>
<evidence type="ECO:0000259" key="8">
    <source>
        <dbReference type="PROSITE" id="PS50290"/>
    </source>
</evidence>
<dbReference type="InParanoid" id="S7XRQ4"/>
<dbReference type="InterPro" id="IPR001263">
    <property type="entry name" value="PI3K_accessory_dom"/>
</dbReference>
<keyword evidence="6 10" id="KW-0418">Kinase</keyword>
<dbReference type="VEuPathDB" id="MicrosporidiaDB:SLOPH_1432"/>
<dbReference type="InterPro" id="IPR016024">
    <property type="entry name" value="ARM-type_fold"/>
</dbReference>
<dbReference type="Gene3D" id="1.10.1070.11">
    <property type="entry name" value="Phosphatidylinositol 3-/4-kinase, catalytic domain"/>
    <property type="match status" value="1"/>
</dbReference>
<evidence type="ECO:0000256" key="2">
    <source>
        <dbReference type="ARBA" id="ARBA00006209"/>
    </source>
</evidence>
<dbReference type="PROSITE" id="PS50290">
    <property type="entry name" value="PI3_4_KINASE_3"/>
    <property type="match status" value="1"/>
</dbReference>
<dbReference type="InterPro" id="IPR011009">
    <property type="entry name" value="Kinase-like_dom_sf"/>
</dbReference>
<dbReference type="InterPro" id="IPR036940">
    <property type="entry name" value="PI3/4_kinase_cat_sf"/>
</dbReference>
<evidence type="ECO:0000259" key="9">
    <source>
        <dbReference type="PROSITE" id="PS51545"/>
    </source>
</evidence>
<keyword evidence="7" id="KW-0067">ATP-binding</keyword>
<dbReference type="SUPFAM" id="SSF56112">
    <property type="entry name" value="Protein kinase-like (PK-like)"/>
    <property type="match status" value="1"/>
</dbReference>
<dbReference type="Gene3D" id="1.25.40.70">
    <property type="entry name" value="Phosphatidylinositol 3-kinase, accessory domain (PIK)"/>
    <property type="match status" value="1"/>
</dbReference>
<dbReference type="Pfam" id="PF00454">
    <property type="entry name" value="PI3_PI4_kinase"/>
    <property type="match status" value="1"/>
</dbReference>
<dbReference type="PANTHER" id="PTHR10048">
    <property type="entry name" value="PHOSPHATIDYLINOSITOL KINASE"/>
    <property type="match status" value="1"/>
</dbReference>
<protein>
    <recommendedName>
        <fullName evidence="3">1-phosphatidylinositol 4-kinase</fullName>
        <ecNumber evidence="3">2.7.1.67</ecNumber>
    </recommendedName>
</protein>
<comment type="catalytic activity">
    <reaction evidence="1">
        <text>a 1,2-diacyl-sn-glycero-3-phospho-(1D-myo-inositol) + ATP = a 1,2-diacyl-sn-glycero-3-phospho-(1D-myo-inositol 4-phosphate) + ADP + H(+)</text>
        <dbReference type="Rhea" id="RHEA:19877"/>
        <dbReference type="ChEBI" id="CHEBI:15378"/>
        <dbReference type="ChEBI" id="CHEBI:30616"/>
        <dbReference type="ChEBI" id="CHEBI:57880"/>
        <dbReference type="ChEBI" id="CHEBI:58178"/>
        <dbReference type="ChEBI" id="CHEBI:456216"/>
        <dbReference type="EC" id="2.7.1.67"/>
    </reaction>
</comment>
<dbReference type="InterPro" id="IPR018936">
    <property type="entry name" value="PI3/4_kinase_CS"/>
</dbReference>
<comment type="caution">
    <text evidence="10">The sequence shown here is derived from an EMBL/GenBank/DDBJ whole genome shotgun (WGS) entry which is preliminary data.</text>
</comment>
<evidence type="ECO:0000256" key="4">
    <source>
        <dbReference type="ARBA" id="ARBA00022679"/>
    </source>
</evidence>
<dbReference type="InterPro" id="IPR000403">
    <property type="entry name" value="PI3/4_kinase_cat_dom"/>
</dbReference>
<dbReference type="PROSITE" id="PS51545">
    <property type="entry name" value="PIK_HELICAL"/>
    <property type="match status" value="1"/>
</dbReference>
<dbReference type="OrthoDB" id="10264149at2759"/>
<evidence type="ECO:0000256" key="3">
    <source>
        <dbReference type="ARBA" id="ARBA00012169"/>
    </source>
</evidence>
<dbReference type="STRING" id="1358809.S7XRQ4"/>
<comment type="similarity">
    <text evidence="2">Belongs to the PI3/PI4-kinase family. Type III PI4K subfamily.</text>
</comment>
<proteinExistence type="inferred from homology"/>
<evidence type="ECO:0000256" key="1">
    <source>
        <dbReference type="ARBA" id="ARBA00001686"/>
    </source>
</evidence>
<dbReference type="HOGENOM" id="CLU_253125_0_0_1"/>
<reference evidence="11" key="1">
    <citation type="journal article" date="2013" name="PLoS Genet.">
        <title>The genome of Spraguea lophii and the basis of host-microsporidian interactions.</title>
        <authorList>
            <person name="Campbell S.E."/>
            <person name="Williams T.A."/>
            <person name="Yousuf A."/>
            <person name="Soanes D.M."/>
            <person name="Paszkiewicz K.H."/>
            <person name="Williams B.A.P."/>
        </authorList>
    </citation>
    <scope>NUCLEOTIDE SEQUENCE [LARGE SCALE GENOMIC DNA]</scope>
    <source>
        <strain evidence="11">42_110</strain>
    </source>
</reference>
<dbReference type="GO" id="GO:0005737">
    <property type="term" value="C:cytoplasm"/>
    <property type="evidence" value="ECO:0007669"/>
    <property type="project" value="TreeGrafter"/>
</dbReference>
<evidence type="ECO:0000313" key="10">
    <source>
        <dbReference type="EMBL" id="EPR78618.1"/>
    </source>
</evidence>